<dbReference type="SUPFAM" id="SSF64288">
    <property type="entry name" value="Chorismate lyase-like"/>
    <property type="match status" value="1"/>
</dbReference>
<protein>
    <submittedName>
        <fullName evidence="5">Transcriptional regulator</fullName>
    </submittedName>
</protein>
<gene>
    <name evidence="5" type="ORF">MMUR_03200</name>
</gene>
<dbReference type="PROSITE" id="PS50949">
    <property type="entry name" value="HTH_GNTR"/>
    <property type="match status" value="1"/>
</dbReference>
<dbReference type="InterPro" id="IPR028978">
    <property type="entry name" value="Chorismate_lyase_/UTRA_dom_sf"/>
</dbReference>
<dbReference type="Pfam" id="PF00392">
    <property type="entry name" value="GntR"/>
    <property type="match status" value="1"/>
</dbReference>
<dbReference type="PANTHER" id="PTHR44846">
    <property type="entry name" value="MANNOSYL-D-GLYCERATE TRANSPORT/METABOLISM SYSTEM REPRESSOR MNGR-RELATED"/>
    <property type="match status" value="1"/>
</dbReference>
<evidence type="ECO:0000313" key="5">
    <source>
        <dbReference type="EMBL" id="GFG56184.1"/>
    </source>
</evidence>
<keyword evidence="1" id="KW-0805">Transcription regulation</keyword>
<dbReference type="GO" id="GO:0045892">
    <property type="term" value="P:negative regulation of DNA-templated transcription"/>
    <property type="evidence" value="ECO:0007669"/>
    <property type="project" value="TreeGrafter"/>
</dbReference>
<evidence type="ECO:0000256" key="2">
    <source>
        <dbReference type="ARBA" id="ARBA00023125"/>
    </source>
</evidence>
<dbReference type="EMBL" id="BLKT01000003">
    <property type="protein sequence ID" value="GFG56184.1"/>
    <property type="molecule type" value="Genomic_DNA"/>
</dbReference>
<dbReference type="AlphaFoldDB" id="A0A7I9WER2"/>
<accession>A0A7I9WER2</accession>
<comment type="caution">
    <text evidence="5">The sequence shown here is derived from an EMBL/GenBank/DDBJ whole genome shotgun (WGS) entry which is preliminary data.</text>
</comment>
<keyword evidence="6" id="KW-1185">Reference proteome</keyword>
<dbReference type="SUPFAM" id="SSF46785">
    <property type="entry name" value="Winged helix' DNA-binding domain"/>
    <property type="match status" value="1"/>
</dbReference>
<name>A0A7I9WER2_9MYCO</name>
<evidence type="ECO:0000256" key="3">
    <source>
        <dbReference type="ARBA" id="ARBA00023163"/>
    </source>
</evidence>
<dbReference type="InterPro" id="IPR036388">
    <property type="entry name" value="WH-like_DNA-bd_sf"/>
</dbReference>
<dbReference type="InterPro" id="IPR050679">
    <property type="entry name" value="Bact_HTH_transcr_reg"/>
</dbReference>
<dbReference type="PANTHER" id="PTHR44846:SF17">
    <property type="entry name" value="GNTR-FAMILY TRANSCRIPTIONAL REGULATOR"/>
    <property type="match status" value="1"/>
</dbReference>
<dbReference type="Proteomes" id="UP000465241">
    <property type="component" value="Unassembled WGS sequence"/>
</dbReference>
<keyword evidence="3" id="KW-0804">Transcription</keyword>
<reference evidence="5 6" key="1">
    <citation type="journal article" date="2019" name="Emerg. Microbes Infect.">
        <title>Comprehensive subspecies identification of 175 nontuberculous mycobacteria species based on 7547 genomic profiles.</title>
        <authorList>
            <person name="Matsumoto Y."/>
            <person name="Kinjo T."/>
            <person name="Motooka D."/>
            <person name="Nabeya D."/>
            <person name="Jung N."/>
            <person name="Uechi K."/>
            <person name="Horii T."/>
            <person name="Iida T."/>
            <person name="Fujita J."/>
            <person name="Nakamura S."/>
        </authorList>
    </citation>
    <scope>NUCLEOTIDE SEQUENCE [LARGE SCALE GENOMIC DNA]</scope>
    <source>
        <strain evidence="5 6">JCM 13392</strain>
    </source>
</reference>
<dbReference type="InterPro" id="IPR036390">
    <property type="entry name" value="WH_DNA-bd_sf"/>
</dbReference>
<dbReference type="Gene3D" id="1.10.10.10">
    <property type="entry name" value="Winged helix-like DNA-binding domain superfamily/Winged helix DNA-binding domain"/>
    <property type="match status" value="1"/>
</dbReference>
<dbReference type="GO" id="GO:0003677">
    <property type="term" value="F:DNA binding"/>
    <property type="evidence" value="ECO:0007669"/>
    <property type="project" value="UniProtKB-KW"/>
</dbReference>
<sequence length="254" mass="27380">MSASELGESSELPGYRRLAMVLADEIAAGRYGPDNPLPTDTDLMLTHGLGRQTVRRAFQELVADGLVYRVRGKGTFPTPQPRRGRAVRSTGSIEALEQWTGTEMEVISGVALERDPECAARLELDGPVVAHLTVRRWVDGEPFALTEIFLPPEIGNRLVSDDLIPGGRVTGTIVASVGAMAGPVASADETVTAIAIPEPLAEALHTTPGRPALRVERVFRSFSGRPLEIAVTVHASERYEHRLSIHRVGSHPTA</sequence>
<dbReference type="CDD" id="cd07377">
    <property type="entry name" value="WHTH_GntR"/>
    <property type="match status" value="1"/>
</dbReference>
<dbReference type="Pfam" id="PF07702">
    <property type="entry name" value="UTRA"/>
    <property type="match status" value="1"/>
</dbReference>
<dbReference type="GO" id="GO:0003700">
    <property type="term" value="F:DNA-binding transcription factor activity"/>
    <property type="evidence" value="ECO:0007669"/>
    <property type="project" value="InterPro"/>
</dbReference>
<keyword evidence="2" id="KW-0238">DNA-binding</keyword>
<feature type="domain" description="HTH gntR-type" evidence="4">
    <location>
        <begin position="12"/>
        <end position="80"/>
    </location>
</feature>
<dbReference type="PRINTS" id="PR00035">
    <property type="entry name" value="HTHGNTR"/>
</dbReference>
<proteinExistence type="predicted"/>
<dbReference type="RefSeq" id="WP_193487934.1">
    <property type="nucleotide sequence ID" value="NZ_BAAAMC010000016.1"/>
</dbReference>
<organism evidence="5 6">
    <name type="scientific">Mycolicibacterium murale</name>
    <dbReference type="NCBI Taxonomy" id="182220"/>
    <lineage>
        <taxon>Bacteria</taxon>
        <taxon>Bacillati</taxon>
        <taxon>Actinomycetota</taxon>
        <taxon>Actinomycetes</taxon>
        <taxon>Mycobacteriales</taxon>
        <taxon>Mycobacteriaceae</taxon>
        <taxon>Mycolicibacterium</taxon>
    </lineage>
</organism>
<evidence type="ECO:0000313" key="6">
    <source>
        <dbReference type="Proteomes" id="UP000465241"/>
    </source>
</evidence>
<dbReference type="InterPro" id="IPR011663">
    <property type="entry name" value="UTRA"/>
</dbReference>
<dbReference type="InterPro" id="IPR000524">
    <property type="entry name" value="Tscrpt_reg_HTH_GntR"/>
</dbReference>
<evidence type="ECO:0000256" key="1">
    <source>
        <dbReference type="ARBA" id="ARBA00023015"/>
    </source>
</evidence>
<dbReference type="SMART" id="SM00866">
    <property type="entry name" value="UTRA"/>
    <property type="match status" value="1"/>
</dbReference>
<evidence type="ECO:0000259" key="4">
    <source>
        <dbReference type="PROSITE" id="PS50949"/>
    </source>
</evidence>
<dbReference type="SMART" id="SM00345">
    <property type="entry name" value="HTH_GNTR"/>
    <property type="match status" value="1"/>
</dbReference>
<dbReference type="Gene3D" id="3.40.1410.10">
    <property type="entry name" value="Chorismate lyase-like"/>
    <property type="match status" value="1"/>
</dbReference>